<protein>
    <submittedName>
        <fullName evidence="3">Cro/C1-type HTH DNA-binding domain-containing protein</fullName>
    </submittedName>
    <submittedName>
        <fullName evidence="2">Helix-turn-helix protein</fullName>
    </submittedName>
</protein>
<dbReference type="EMBL" id="LT629704">
    <property type="protein sequence ID" value="SDN15062.1"/>
    <property type="molecule type" value="Genomic_DNA"/>
</dbReference>
<keyword evidence="5" id="KW-1185">Reference proteome</keyword>
<dbReference type="SMART" id="SM00530">
    <property type="entry name" value="HTH_XRE"/>
    <property type="match status" value="1"/>
</dbReference>
<dbReference type="GO" id="GO:0003677">
    <property type="term" value="F:DNA binding"/>
    <property type="evidence" value="ECO:0007669"/>
    <property type="project" value="UniProtKB-KW"/>
</dbReference>
<dbReference type="Proteomes" id="UP000748067">
    <property type="component" value="Unassembled WGS sequence"/>
</dbReference>
<dbReference type="CDD" id="cd00093">
    <property type="entry name" value="HTH_XRE"/>
    <property type="match status" value="1"/>
</dbReference>
<dbReference type="PROSITE" id="PS50943">
    <property type="entry name" value="HTH_CROC1"/>
    <property type="match status" value="1"/>
</dbReference>
<evidence type="ECO:0000313" key="3">
    <source>
        <dbReference type="EMBL" id="SDN15062.1"/>
    </source>
</evidence>
<proteinExistence type="predicted"/>
<keyword evidence="3" id="KW-0238">DNA-binding</keyword>
<name>A0A1G9Z115_9PSED</name>
<dbReference type="Gene3D" id="1.10.260.40">
    <property type="entry name" value="lambda repressor-like DNA-binding domains"/>
    <property type="match status" value="1"/>
</dbReference>
<evidence type="ECO:0000313" key="5">
    <source>
        <dbReference type="Proteomes" id="UP000748067"/>
    </source>
</evidence>
<dbReference type="Proteomes" id="UP000182470">
    <property type="component" value="Chromosome I"/>
</dbReference>
<reference evidence="3 4" key="2">
    <citation type="submission" date="2016-10" db="EMBL/GenBank/DDBJ databases">
        <authorList>
            <person name="de Groot N.N."/>
        </authorList>
    </citation>
    <scope>NUCLEOTIDE SEQUENCE [LARGE SCALE GENOMIC DNA]</scope>
    <source>
        <strain evidence="3 4">BS2772</strain>
    </source>
</reference>
<dbReference type="InterPro" id="IPR001387">
    <property type="entry name" value="Cro/C1-type_HTH"/>
</dbReference>
<feature type="domain" description="HTH cro/C1-type" evidence="1">
    <location>
        <begin position="38"/>
        <end position="91"/>
    </location>
</feature>
<evidence type="ECO:0000313" key="2">
    <source>
        <dbReference type="EMBL" id="KAF2410937.1"/>
    </source>
</evidence>
<organism evidence="3 4">
    <name type="scientific">Pseudomonas antarctica</name>
    <dbReference type="NCBI Taxonomy" id="219572"/>
    <lineage>
        <taxon>Bacteria</taxon>
        <taxon>Pseudomonadati</taxon>
        <taxon>Pseudomonadota</taxon>
        <taxon>Gammaproteobacteria</taxon>
        <taxon>Pseudomonadales</taxon>
        <taxon>Pseudomonadaceae</taxon>
        <taxon>Pseudomonas</taxon>
    </lineage>
</organism>
<dbReference type="InterPro" id="IPR010982">
    <property type="entry name" value="Lambda_DNA-bd_dom_sf"/>
</dbReference>
<evidence type="ECO:0000313" key="4">
    <source>
        <dbReference type="Proteomes" id="UP000182470"/>
    </source>
</evidence>
<dbReference type="AlphaFoldDB" id="A0A1G9Z115"/>
<evidence type="ECO:0000259" key="1">
    <source>
        <dbReference type="PROSITE" id="PS50943"/>
    </source>
</evidence>
<dbReference type="EMBL" id="JXDI01000001">
    <property type="protein sequence ID" value="KAF2410937.1"/>
    <property type="molecule type" value="Genomic_DNA"/>
</dbReference>
<dbReference type="Pfam" id="PF13443">
    <property type="entry name" value="HTH_26"/>
    <property type="match status" value="1"/>
</dbReference>
<accession>A0A1G9Z115</accession>
<dbReference type="SUPFAM" id="SSF47413">
    <property type="entry name" value="lambda repressor-like DNA-binding domains"/>
    <property type="match status" value="1"/>
</dbReference>
<sequence length="271" mass="30700">MRGGCIFHTFTPTIFVNCYPQHRIPILMTQITQLITTIKQRLKSAGMTYRDVAQALDLSEPSVKRLLASGRLTVERLAQLSDLLGLTMAQLLQEAESSAPRLQMLEREQEAQLVSDQTLLLVAVCALNHWSLEDILSAYCVSKAECIKHLLVLERMGLADLKPGNRIRLLVARDFDWLPNGPIRQFFLRQGLPDFMRSPFEAPDETLDFAHGMLTKTAYAQLQVEMHRLRSKLAALHNESLTAPLSEKRGTALLLALRVWEPLAFRKLKRS</sequence>
<gene>
    <name evidence="2" type="ORF">PSAN_33710</name>
    <name evidence="3" type="ORF">SAMN04490179_2795</name>
</gene>
<reference evidence="2 5" key="1">
    <citation type="submission" date="2015-01" db="EMBL/GenBank/DDBJ databases">
        <title>Genome Sequence of Pseudomonas antarctica CMS 35.</title>
        <authorList>
            <person name="Voget S."/>
            <person name="Chow J."/>
            <person name="Daniel R."/>
            <person name="Streit W."/>
        </authorList>
    </citation>
    <scope>NUCLEOTIDE SEQUENCE [LARGE SCALE GENOMIC DNA]</scope>
    <source>
        <strain evidence="2 5">CMS 35</strain>
    </source>
</reference>